<name>A0A4Y6UUL8_SACBS</name>
<dbReference type="PANTHER" id="PTHR30269:SF37">
    <property type="entry name" value="MEMBRANE TRANSPORTER PROTEIN"/>
    <property type="match status" value="1"/>
</dbReference>
<feature type="transmembrane region" description="Helical" evidence="8">
    <location>
        <begin position="73"/>
        <end position="92"/>
    </location>
</feature>
<dbReference type="InterPro" id="IPR052017">
    <property type="entry name" value="TSUP"/>
</dbReference>
<accession>A0A4Y6UUL8</accession>
<keyword evidence="3" id="KW-0813">Transport</keyword>
<proteinExistence type="inferred from homology"/>
<dbReference type="Pfam" id="PF01925">
    <property type="entry name" value="TauE"/>
    <property type="match status" value="1"/>
</dbReference>
<keyword evidence="7 8" id="KW-0472">Membrane</keyword>
<keyword evidence="6 8" id="KW-1133">Transmembrane helix</keyword>
<evidence type="ECO:0000313" key="9">
    <source>
        <dbReference type="EMBL" id="QDH20400.1"/>
    </source>
</evidence>
<evidence type="ECO:0000256" key="3">
    <source>
        <dbReference type="ARBA" id="ARBA00022448"/>
    </source>
</evidence>
<evidence type="ECO:0000256" key="8">
    <source>
        <dbReference type="RuleBase" id="RU363041"/>
    </source>
</evidence>
<evidence type="ECO:0000256" key="2">
    <source>
        <dbReference type="ARBA" id="ARBA00009142"/>
    </source>
</evidence>
<evidence type="ECO:0000256" key="4">
    <source>
        <dbReference type="ARBA" id="ARBA00022475"/>
    </source>
</evidence>
<evidence type="ECO:0000313" key="10">
    <source>
        <dbReference type="Proteomes" id="UP000316968"/>
    </source>
</evidence>
<feature type="transmembrane region" description="Helical" evidence="8">
    <location>
        <begin position="195"/>
        <end position="214"/>
    </location>
</feature>
<evidence type="ECO:0000256" key="6">
    <source>
        <dbReference type="ARBA" id="ARBA00022989"/>
    </source>
</evidence>
<comment type="subcellular location">
    <subcellularLocation>
        <location evidence="1 8">Cell membrane</location>
        <topology evidence="1 8">Multi-pass membrane protein</topology>
    </subcellularLocation>
</comment>
<dbReference type="EMBL" id="CP041217">
    <property type="protein sequence ID" value="QDH20400.1"/>
    <property type="molecule type" value="Genomic_DNA"/>
</dbReference>
<organism evidence="9 10">
    <name type="scientific">Saccharibacillus brassicae</name>
    <dbReference type="NCBI Taxonomy" id="2583377"/>
    <lineage>
        <taxon>Bacteria</taxon>
        <taxon>Bacillati</taxon>
        <taxon>Bacillota</taxon>
        <taxon>Bacilli</taxon>
        <taxon>Bacillales</taxon>
        <taxon>Paenibacillaceae</taxon>
        <taxon>Saccharibacillus</taxon>
    </lineage>
</organism>
<dbReference type="OrthoDB" id="7843147at2"/>
<feature type="transmembrane region" description="Helical" evidence="8">
    <location>
        <begin position="168"/>
        <end position="189"/>
    </location>
</feature>
<feature type="transmembrane region" description="Helical" evidence="8">
    <location>
        <begin position="98"/>
        <end position="116"/>
    </location>
</feature>
<sequence>MTGFGVIACAMLIIFAASFAQSLTSFGFALIALPLLSLFMPLHQAVPIIVIFSLFICLTVVIPNRRDVNVRQVWLLIAAGVVAAPFGTYLLLAVDAAVLKTATGILIAVFAALMLLGRSLPIRSERTAFVTAGLLSGLLNGSISVSGPPIALILSNQGMSKQAFRANLALNGVALNIVSVLSFAASGLLDQGTGGFLLWTIPAMLLGAWAGANAVTRLDEARFKRFSLWLILVSGLWTALSGLGLV</sequence>
<keyword evidence="4 8" id="KW-1003">Cell membrane</keyword>
<dbReference type="AlphaFoldDB" id="A0A4Y6UUL8"/>
<feature type="transmembrane region" description="Helical" evidence="8">
    <location>
        <begin position="44"/>
        <end position="61"/>
    </location>
</feature>
<evidence type="ECO:0000256" key="1">
    <source>
        <dbReference type="ARBA" id="ARBA00004651"/>
    </source>
</evidence>
<dbReference type="KEGG" id="saca:FFV09_05740"/>
<feature type="transmembrane region" description="Helical" evidence="8">
    <location>
        <begin position="226"/>
        <end position="245"/>
    </location>
</feature>
<reference evidence="9 10" key="1">
    <citation type="submission" date="2019-06" db="EMBL/GenBank/DDBJ databases">
        <title>Saccharibacillus brassicae sp. nov., an endophytic bacterium isolated from Chinese cabbage seeds (Brassica pekinensis).</title>
        <authorList>
            <person name="Jiang L."/>
            <person name="Lee J."/>
            <person name="Kim S.W."/>
        </authorList>
    </citation>
    <scope>NUCLEOTIDE SEQUENCE [LARGE SCALE GENOMIC DNA]</scope>
    <source>
        <strain evidence="10">KCTC 43072 / ATSA2</strain>
    </source>
</reference>
<dbReference type="Proteomes" id="UP000316968">
    <property type="component" value="Chromosome"/>
</dbReference>
<keyword evidence="5 8" id="KW-0812">Transmembrane</keyword>
<dbReference type="RefSeq" id="WP_141446880.1">
    <property type="nucleotide sequence ID" value="NZ_CP041217.1"/>
</dbReference>
<dbReference type="InterPro" id="IPR002781">
    <property type="entry name" value="TM_pro_TauE-like"/>
</dbReference>
<dbReference type="GO" id="GO:0005886">
    <property type="term" value="C:plasma membrane"/>
    <property type="evidence" value="ECO:0007669"/>
    <property type="project" value="UniProtKB-SubCell"/>
</dbReference>
<dbReference type="PANTHER" id="PTHR30269">
    <property type="entry name" value="TRANSMEMBRANE PROTEIN YFCA"/>
    <property type="match status" value="1"/>
</dbReference>
<comment type="similarity">
    <text evidence="2 8">Belongs to the 4-toluene sulfonate uptake permease (TSUP) (TC 2.A.102) family.</text>
</comment>
<evidence type="ECO:0000256" key="7">
    <source>
        <dbReference type="ARBA" id="ARBA00023136"/>
    </source>
</evidence>
<protein>
    <recommendedName>
        <fullName evidence="8">Probable membrane transporter protein</fullName>
    </recommendedName>
</protein>
<gene>
    <name evidence="9" type="ORF">FFV09_05740</name>
</gene>
<evidence type="ECO:0000256" key="5">
    <source>
        <dbReference type="ARBA" id="ARBA00022692"/>
    </source>
</evidence>
<keyword evidence="10" id="KW-1185">Reference proteome</keyword>